<dbReference type="Pfam" id="PF02225">
    <property type="entry name" value="PA"/>
    <property type="match status" value="1"/>
</dbReference>
<dbReference type="GO" id="GO:0016020">
    <property type="term" value="C:membrane"/>
    <property type="evidence" value="ECO:0007669"/>
    <property type="project" value="InterPro"/>
</dbReference>
<feature type="active site" description="Charge relay system" evidence="7 8">
    <location>
        <position position="215"/>
    </location>
</feature>
<dbReference type="SUPFAM" id="SSF52025">
    <property type="entry name" value="PA domain"/>
    <property type="match status" value="1"/>
</dbReference>
<dbReference type="GO" id="GO:0006508">
    <property type="term" value="P:proteolysis"/>
    <property type="evidence" value="ECO:0007669"/>
    <property type="project" value="UniProtKB-KW"/>
</dbReference>
<dbReference type="Pfam" id="PF06280">
    <property type="entry name" value="fn3_5"/>
    <property type="match status" value="1"/>
</dbReference>
<protein>
    <submittedName>
        <fullName evidence="13">S8A family peptidase</fullName>
    </submittedName>
</protein>
<keyword evidence="5 8" id="KW-0378">Hydrolase</keyword>
<evidence type="ECO:0000256" key="7">
    <source>
        <dbReference type="PIRSR" id="PIRSR615500-1"/>
    </source>
</evidence>
<dbReference type="Gene3D" id="2.60.40.1710">
    <property type="entry name" value="Subtilisin-like superfamily"/>
    <property type="match status" value="1"/>
</dbReference>
<feature type="domain" description="Copper amine oxidase-like N-terminal" evidence="12">
    <location>
        <begin position="1374"/>
        <end position="1471"/>
    </location>
</feature>
<dbReference type="InterPro" id="IPR013783">
    <property type="entry name" value="Ig-like_fold"/>
</dbReference>
<dbReference type="SUPFAM" id="SSF52743">
    <property type="entry name" value="Subtilisin-like"/>
    <property type="match status" value="1"/>
</dbReference>
<dbReference type="PROSITE" id="PS51892">
    <property type="entry name" value="SUBTILASE"/>
    <property type="match status" value="1"/>
</dbReference>
<dbReference type="InterPro" id="IPR015500">
    <property type="entry name" value="Peptidase_S8_subtilisin-rel"/>
</dbReference>
<dbReference type="KEGG" id="cex:CSE_15380"/>
<keyword evidence="4" id="KW-0732">Signal</keyword>
<reference evidence="13 14" key="1">
    <citation type="submission" date="2011-01" db="EMBL/GenBank/DDBJ databases">
        <title>Whole genome sequence of Caldisericum exile AZM16c01.</title>
        <authorList>
            <person name="Narita-Yamada S."/>
            <person name="Kawakoshi A."/>
            <person name="Nakamura S."/>
            <person name="Sasagawa M."/>
            <person name="Fukada J."/>
            <person name="Sekine M."/>
            <person name="Kato Y."/>
            <person name="Fukai R."/>
            <person name="Sasaki K."/>
            <person name="Hanamaki A."/>
            <person name="Narita H."/>
            <person name="Konno Y."/>
            <person name="Mori K."/>
            <person name="Yamazaki S."/>
            <person name="Suzuki K."/>
            <person name="Fujita N."/>
        </authorList>
    </citation>
    <scope>NUCLEOTIDE SEQUENCE [LARGE SCALE GENOMIC DNA]</scope>
    <source>
        <strain evidence="14">DSM 21853 / NBRC 104410 / AZM16c01</strain>
    </source>
</reference>
<keyword evidence="2" id="KW-0134">Cell wall</keyword>
<dbReference type="Gene3D" id="3.30.457.10">
    <property type="entry name" value="Copper amine oxidase-like, N-terminal domain"/>
    <property type="match status" value="1"/>
</dbReference>
<dbReference type="InterPro" id="IPR003137">
    <property type="entry name" value="PA_domain"/>
</dbReference>
<dbReference type="InterPro" id="IPR012854">
    <property type="entry name" value="Cu_amine_oxidase-like_N"/>
</dbReference>
<keyword evidence="6 8" id="KW-0720">Serine protease</keyword>
<dbReference type="InterPro" id="IPR010435">
    <property type="entry name" value="C5a/SBT2-like_Fn3"/>
</dbReference>
<comment type="similarity">
    <text evidence="1 8">Belongs to the peptidase S8 family.</text>
</comment>
<dbReference type="SUPFAM" id="SSF55383">
    <property type="entry name" value="Copper amine oxidase, domain N"/>
    <property type="match status" value="1"/>
</dbReference>
<accession>A0A7U6JGF9</accession>
<evidence type="ECO:0000256" key="3">
    <source>
        <dbReference type="ARBA" id="ARBA00022670"/>
    </source>
</evidence>
<dbReference type="Pfam" id="PF07833">
    <property type="entry name" value="Cu_amine_oxidN1"/>
    <property type="match status" value="1"/>
</dbReference>
<name>A0A7U6JGF9_CALEA</name>
<dbReference type="InterPro" id="IPR046450">
    <property type="entry name" value="PA_dom_sf"/>
</dbReference>
<keyword evidence="14" id="KW-1185">Reference proteome</keyword>
<dbReference type="Pfam" id="PF00082">
    <property type="entry name" value="Peptidase_S8"/>
    <property type="match status" value="1"/>
</dbReference>
<dbReference type="Proteomes" id="UP000004793">
    <property type="component" value="Chromosome"/>
</dbReference>
<dbReference type="Gene3D" id="3.40.50.200">
    <property type="entry name" value="Peptidase S8/S53 domain"/>
    <property type="match status" value="1"/>
</dbReference>
<evidence type="ECO:0000256" key="4">
    <source>
        <dbReference type="ARBA" id="ARBA00022729"/>
    </source>
</evidence>
<evidence type="ECO:0000259" key="9">
    <source>
        <dbReference type="Pfam" id="PF00082"/>
    </source>
</evidence>
<evidence type="ECO:0000313" key="13">
    <source>
        <dbReference type="EMBL" id="BAL81664.1"/>
    </source>
</evidence>
<dbReference type="PROSITE" id="PS00137">
    <property type="entry name" value="SUBTILASE_HIS"/>
    <property type="match status" value="1"/>
</dbReference>
<dbReference type="Gene3D" id="2.60.40.4070">
    <property type="match status" value="1"/>
</dbReference>
<organism evidence="13 14">
    <name type="scientific">Caldisericum exile (strain DSM 21853 / NBRC 104410 / AZM16c01)</name>
    <dbReference type="NCBI Taxonomy" id="511051"/>
    <lineage>
        <taxon>Bacteria</taxon>
        <taxon>Pseudomonadati</taxon>
        <taxon>Caldisericota/Cryosericota group</taxon>
        <taxon>Caldisericota</taxon>
        <taxon>Caldisericia</taxon>
        <taxon>Caldisericales</taxon>
        <taxon>Caldisericaceae</taxon>
        <taxon>Caldisericum</taxon>
    </lineage>
</organism>
<evidence type="ECO:0000259" key="11">
    <source>
        <dbReference type="Pfam" id="PF06280"/>
    </source>
</evidence>
<evidence type="ECO:0000256" key="5">
    <source>
        <dbReference type="ARBA" id="ARBA00022801"/>
    </source>
</evidence>
<dbReference type="Gene3D" id="3.50.30.30">
    <property type="match status" value="1"/>
</dbReference>
<feature type="domain" description="C5a peptidase/Subtilisin-like protease SBT2-like Fn3-like" evidence="11">
    <location>
        <begin position="691"/>
        <end position="803"/>
    </location>
</feature>
<dbReference type="InterPro" id="IPR036852">
    <property type="entry name" value="Peptidase_S8/S53_dom_sf"/>
</dbReference>
<proteinExistence type="inferred from homology"/>
<sequence>MEYNIYSSKKRTIIKGGAMKKLVSLLLVLVFVLALLPGYSFTKANDGSSIISVAKSHVIEYLDKKLQAKQHPKVEANFDVIDGVELPKDVIKAYNVKSGDDKVTVYVPGSKDPLITGKASLSDLKSEHASIESAISQSGANVSNKRELYVVANAIGFDVKVKDLLKLYKALGKDRVHFSNVYKVELNYSVPLIGATDVWSNYGADGSGLYLGVVDTGIDYTHPDFGGDGTNHGFPTSKVVAGYDFGDNDSDPMDLQGHGTHVAGIMAADGVVKGVAPKAKLVVAKIVKGGEGYATGIDIARAFDYMGDPDNLDNGPEGKHPKVTAVNMSFGSPYGFVDPFDIEHMAIERCIGTGVFVSLSAGNSYWAYANTFGTSYRYQYIPDWASVGSPSITPSAMSVAASYNSYSRYPALTRIAPTPEVNYAYTVGSGSPDPITTLGDNNGQGYEYVYCGYGGSSEFPPEVSGKIALIRRGNYTFLTKIQNAYNAGAIGVIIFNNTTGYLTMATDGQPSIPAVFISKADGEALLPYAVNGETGGGRVGFRSNTYADVPQLVDTMVSFSSWGPAPDLSFKPEITAPGGGIWSTVPVAQGSYANYSGTSMAAPHVASAAALVKQVHPNWQVSDIKTALMNTAKLITDPSTGVYYSPHLVGAGRVDVKSAVKTPVLVTHFSPKGEIPMPTELPYVALGEQTNYKNQPISFTLRLRNTTSTPATYTVNPGYVQTVDYVMRARVLPGATISASPSTVTVPANGVAFVTITIDATNCTQQTLYFYGYILDYYVNYVEGFIKFVPTDPTLPELHMPYMGVLGKWNQFTDENAWDFNPIIDPPADDPYNLIWWWYGESYFDTWPEFTDGSHWYFTGIDFYGNPDRNAIAVNTNSYYLEANFGLLRNAQNVTIEIRDNSNNLVKTIDSVDWMYKDPYYALDGWLWYFANPWTGQPFWWDGTDANGNSVPDGKYHLVIKATPQKMFNKANYDAPHIVDFPVSLDRVAPSTSWTTTTNPDGSVTVTWSALDSEPSSGIWGFDIEWTSGFAIVSPTQNSFTIPAGENTSEIYVIAIDNAWNMGFGSNPVLTINPTEATISVGQTVSATLSVSGGVAPYSYSVPTVSPKPNGKYGISGNTFNFTPSIDDQDKVFIFTIKVADSFGREDSKQFKVNVLKLPDTTPPTVTLPTINGINLDSPNTTLKLKDNSLTFTVSATDESGIARMVVKVNGIVVIDKNNLDPTIALPDGLNTVEVIVYDTVGNYTSKSFKVLVDTKPPTVILPDIPQTTSTNSLTLKGTLIDTVSGVRSLIINDIPVPVTLEGNFETTLTLSQGTNTITLTAEDNMGNKVTKTLTITYTQPQQTKRSHIVTLTINSPTITIDYTITKNIDTQGSKPIIQNGRTLIPIRTLIESLGGKVLWDAKEQKVTIELNGHSVILYIGKTYAYVDGNKRTLDVAPQIINGRTYIPLRFVSESLGMVVDYDSQSKTITIYYIP</sequence>
<feature type="domain" description="PA" evidence="10">
    <location>
        <begin position="450"/>
        <end position="525"/>
    </location>
</feature>
<evidence type="ECO:0000256" key="1">
    <source>
        <dbReference type="ARBA" id="ARBA00011073"/>
    </source>
</evidence>
<keyword evidence="2" id="KW-0964">Secreted</keyword>
<dbReference type="CDD" id="cd02133">
    <property type="entry name" value="PA_C5a_like"/>
    <property type="match status" value="1"/>
</dbReference>
<dbReference type="InterPro" id="IPR000209">
    <property type="entry name" value="Peptidase_S8/S53_dom"/>
</dbReference>
<evidence type="ECO:0000256" key="8">
    <source>
        <dbReference type="PROSITE-ProRule" id="PRU01240"/>
    </source>
</evidence>
<feature type="active site" description="Charge relay system" evidence="7 8">
    <location>
        <position position="258"/>
    </location>
</feature>
<keyword evidence="3 8" id="KW-0645">Protease</keyword>
<dbReference type="InterPro" id="IPR036582">
    <property type="entry name" value="Mao_N_sf"/>
</dbReference>
<evidence type="ECO:0000313" key="14">
    <source>
        <dbReference type="Proteomes" id="UP000004793"/>
    </source>
</evidence>
<dbReference type="InterPro" id="IPR022398">
    <property type="entry name" value="Peptidase_S8_His-AS"/>
</dbReference>
<dbReference type="PANTHER" id="PTHR43806:SF11">
    <property type="entry name" value="CEREVISIN-RELATED"/>
    <property type="match status" value="1"/>
</dbReference>
<feature type="active site" description="Charge relay system" evidence="7 8">
    <location>
        <position position="599"/>
    </location>
</feature>
<dbReference type="InterPro" id="IPR050131">
    <property type="entry name" value="Peptidase_S8_subtilisin-like"/>
</dbReference>
<dbReference type="Gene3D" id="2.60.40.10">
    <property type="entry name" value="Immunoglobulins"/>
    <property type="match status" value="1"/>
</dbReference>
<evidence type="ECO:0000259" key="10">
    <source>
        <dbReference type="Pfam" id="PF02225"/>
    </source>
</evidence>
<dbReference type="Pfam" id="PF09136">
    <property type="entry name" value="Glucodextran_B"/>
    <property type="match status" value="1"/>
</dbReference>
<dbReference type="GO" id="GO:0004252">
    <property type="term" value="F:serine-type endopeptidase activity"/>
    <property type="evidence" value="ECO:0007669"/>
    <property type="project" value="UniProtKB-UniRule"/>
</dbReference>
<evidence type="ECO:0000259" key="12">
    <source>
        <dbReference type="Pfam" id="PF07833"/>
    </source>
</evidence>
<dbReference type="PANTHER" id="PTHR43806">
    <property type="entry name" value="PEPTIDASE S8"/>
    <property type="match status" value="1"/>
</dbReference>
<dbReference type="PRINTS" id="PR00723">
    <property type="entry name" value="SUBTILISIN"/>
</dbReference>
<dbReference type="EMBL" id="AP012051">
    <property type="protein sequence ID" value="BAL81664.1"/>
    <property type="molecule type" value="Genomic_DNA"/>
</dbReference>
<evidence type="ECO:0000256" key="6">
    <source>
        <dbReference type="ARBA" id="ARBA00022825"/>
    </source>
</evidence>
<gene>
    <name evidence="13" type="ordered locus">CSE_15380</name>
</gene>
<feature type="domain" description="Peptidase S8/S53" evidence="9">
    <location>
        <begin position="206"/>
        <end position="638"/>
    </location>
</feature>
<evidence type="ECO:0000256" key="2">
    <source>
        <dbReference type="ARBA" id="ARBA00022512"/>
    </source>
</evidence>
<dbReference type="OrthoDB" id="9762689at2"/>